<dbReference type="RefSeq" id="XP_004707569.1">
    <property type="nucleotide sequence ID" value="XM_004707512.2"/>
</dbReference>
<dbReference type="InterPro" id="IPR007110">
    <property type="entry name" value="Ig-like_dom"/>
</dbReference>
<organism evidence="10 11">
    <name type="scientific">Echinops telfairi</name>
    <name type="common">Lesser hedgehog tenrec</name>
    <dbReference type="NCBI Taxonomy" id="9371"/>
    <lineage>
        <taxon>Eukaryota</taxon>
        <taxon>Metazoa</taxon>
        <taxon>Chordata</taxon>
        <taxon>Craniata</taxon>
        <taxon>Vertebrata</taxon>
        <taxon>Euteleostomi</taxon>
        <taxon>Mammalia</taxon>
        <taxon>Eutheria</taxon>
        <taxon>Afrotheria</taxon>
        <taxon>Tenrecidae</taxon>
        <taxon>Tenrecinae</taxon>
        <taxon>Echinops</taxon>
    </lineage>
</organism>
<evidence type="ECO:0000256" key="8">
    <source>
        <dbReference type="SAM" id="SignalP"/>
    </source>
</evidence>
<accession>A0ABM0ITU4</accession>
<evidence type="ECO:0000259" key="9">
    <source>
        <dbReference type="PROSITE" id="PS50835"/>
    </source>
</evidence>
<reference evidence="11" key="1">
    <citation type="submission" date="2025-08" db="UniProtKB">
        <authorList>
            <consortium name="RefSeq"/>
        </authorList>
    </citation>
    <scope>IDENTIFICATION</scope>
</reference>
<evidence type="ECO:0000256" key="5">
    <source>
        <dbReference type="ARBA" id="ARBA00022989"/>
    </source>
</evidence>
<evidence type="ECO:0000256" key="1">
    <source>
        <dbReference type="ARBA" id="ARBA00004479"/>
    </source>
</evidence>
<dbReference type="PANTHER" id="PTHR32178">
    <property type="entry name" value="FAM187"/>
    <property type="match status" value="1"/>
</dbReference>
<keyword evidence="3" id="KW-0812">Transmembrane</keyword>
<dbReference type="InterPro" id="IPR013106">
    <property type="entry name" value="Ig_V-set"/>
</dbReference>
<dbReference type="InterPro" id="IPR039311">
    <property type="entry name" value="FAM187A/B"/>
</dbReference>
<proteinExistence type="inferred from homology"/>
<evidence type="ECO:0000313" key="11">
    <source>
        <dbReference type="RefSeq" id="XP_004707569.1"/>
    </source>
</evidence>
<keyword evidence="6" id="KW-0472">Membrane</keyword>
<dbReference type="InterPro" id="IPR013783">
    <property type="entry name" value="Ig-like_fold"/>
</dbReference>
<evidence type="ECO:0000313" key="10">
    <source>
        <dbReference type="Proteomes" id="UP000694863"/>
    </source>
</evidence>
<dbReference type="PANTHER" id="PTHR32178:SF7">
    <property type="entry name" value="IG-LIKE V-TYPE DOMAIN-CONTAINING PROTEIN FAM187A"/>
    <property type="match status" value="1"/>
</dbReference>
<keyword evidence="5" id="KW-1133">Transmembrane helix</keyword>
<feature type="signal peptide" evidence="8">
    <location>
        <begin position="1"/>
        <end position="18"/>
    </location>
</feature>
<evidence type="ECO:0000256" key="6">
    <source>
        <dbReference type="ARBA" id="ARBA00023136"/>
    </source>
</evidence>
<sequence length="415" mass="47750">MSLAHATVLLWAWGSLLTFEIVEKENIFQKTPCPAFLMFDNAAYLTDMSFELPCHCKPEEVLAVVWYHQKHLGSTHTQVLTDFDGRVLTEAAAHVRVGSDMLARFSIRMFSLLVFRAQPEDSGLYFCGTRKGDYFYAYDVDIQSSEGMVASFRDEGQEPFEDEYHGDLRVFTTFWEWTPCDRCGVRGEQWRIGLCYLQSPDLSPRYRQTLPNAVSCGSQAVPRKLRARAKHHTPELLVRSCLVSCERRQTVHLGLLAIFNYVSKAGRRPWVPQVPIQFHQQMLGHGLLISCPGARPEHAVAWDKDRQQLYRTQYLKDVNRSMRVFIDHGNQLHIRFTQLSDRGIYYCWRQGVRVAGFRLAVKTRGHYHASFSDPETRAVLQLILLGYALITATFATVHLCRCCCYFFRCCPNLSP</sequence>
<evidence type="ECO:0000256" key="7">
    <source>
        <dbReference type="ARBA" id="ARBA00023180"/>
    </source>
</evidence>
<comment type="subcellular location">
    <subcellularLocation>
        <location evidence="1">Membrane</location>
        <topology evidence="1">Single-pass type I membrane protein</topology>
    </subcellularLocation>
</comment>
<dbReference type="Proteomes" id="UP000694863">
    <property type="component" value="Unplaced"/>
</dbReference>
<keyword evidence="4 8" id="KW-0732">Signal</keyword>
<feature type="domain" description="Ig-like" evidence="9">
    <location>
        <begin position="269"/>
        <end position="347"/>
    </location>
</feature>
<dbReference type="SUPFAM" id="SSF48726">
    <property type="entry name" value="Immunoglobulin"/>
    <property type="match status" value="2"/>
</dbReference>
<gene>
    <name evidence="11" type="primary">FAM187A</name>
</gene>
<evidence type="ECO:0000256" key="2">
    <source>
        <dbReference type="ARBA" id="ARBA00008727"/>
    </source>
</evidence>
<name>A0ABM0ITU4_ECHTE</name>
<keyword evidence="10" id="KW-1185">Reference proteome</keyword>
<protein>
    <submittedName>
        <fullName evidence="11">Ig-like V-type domain-containing protein FAM187A</fullName>
    </submittedName>
</protein>
<dbReference type="Pfam" id="PF07686">
    <property type="entry name" value="V-set"/>
    <property type="match status" value="1"/>
</dbReference>
<dbReference type="PROSITE" id="PS50835">
    <property type="entry name" value="IG_LIKE"/>
    <property type="match status" value="1"/>
</dbReference>
<keyword evidence="7" id="KW-0325">Glycoprotein</keyword>
<dbReference type="GeneID" id="101647436"/>
<feature type="chain" id="PRO_5045192410" evidence="8">
    <location>
        <begin position="19"/>
        <end position="415"/>
    </location>
</feature>
<evidence type="ECO:0000256" key="3">
    <source>
        <dbReference type="ARBA" id="ARBA00022692"/>
    </source>
</evidence>
<evidence type="ECO:0000256" key="4">
    <source>
        <dbReference type="ARBA" id="ARBA00022729"/>
    </source>
</evidence>
<dbReference type="Gene3D" id="2.60.40.10">
    <property type="entry name" value="Immunoglobulins"/>
    <property type="match status" value="2"/>
</dbReference>
<comment type="similarity">
    <text evidence="2">Belongs to the FAM187 family.</text>
</comment>
<dbReference type="InterPro" id="IPR036179">
    <property type="entry name" value="Ig-like_dom_sf"/>
</dbReference>